<dbReference type="Pfam" id="PF00134">
    <property type="entry name" value="Cyclin_N"/>
    <property type="match status" value="1"/>
</dbReference>
<feature type="region of interest" description="Disordered" evidence="6">
    <location>
        <begin position="55"/>
        <end position="76"/>
    </location>
</feature>
<comment type="caution">
    <text evidence="9">The sequence shown here is derived from an EMBL/GenBank/DDBJ whole genome shotgun (WGS) entry which is preliminary data.</text>
</comment>
<dbReference type="CDD" id="cd20506">
    <property type="entry name" value="CYCLIN_AtCycA-like_rpt2"/>
    <property type="match status" value="1"/>
</dbReference>
<feature type="compositionally biased region" description="Basic and acidic residues" evidence="6">
    <location>
        <begin position="65"/>
        <end position="76"/>
    </location>
</feature>
<dbReference type="Proteomes" id="UP001210211">
    <property type="component" value="Unassembled WGS sequence"/>
</dbReference>
<dbReference type="PANTHER" id="PTHR10177">
    <property type="entry name" value="CYCLINS"/>
    <property type="match status" value="1"/>
</dbReference>
<keyword evidence="3 5" id="KW-0195">Cyclin</keyword>
<proteinExistence type="inferred from homology"/>
<evidence type="ECO:0000256" key="1">
    <source>
        <dbReference type="ARBA" id="ARBA00006955"/>
    </source>
</evidence>
<dbReference type="InterPro" id="IPR046965">
    <property type="entry name" value="Cyclin_A/B-like"/>
</dbReference>
<accession>A0AAD6ET76</accession>
<dbReference type="InterPro" id="IPR004367">
    <property type="entry name" value="Cyclin_C-dom"/>
</dbReference>
<dbReference type="EMBL" id="JAMRDG010000001">
    <property type="protein sequence ID" value="KAJ3700194.1"/>
    <property type="molecule type" value="Genomic_DNA"/>
</dbReference>
<dbReference type="GO" id="GO:0044772">
    <property type="term" value="P:mitotic cell cycle phase transition"/>
    <property type="evidence" value="ECO:0007669"/>
    <property type="project" value="InterPro"/>
</dbReference>
<evidence type="ECO:0000256" key="6">
    <source>
        <dbReference type="SAM" id="MobiDB-lite"/>
    </source>
</evidence>
<dbReference type="InterPro" id="IPR039361">
    <property type="entry name" value="Cyclin"/>
</dbReference>
<evidence type="ECO:0008006" key="11">
    <source>
        <dbReference type="Google" id="ProtNLM"/>
    </source>
</evidence>
<dbReference type="InterPro" id="IPR006671">
    <property type="entry name" value="Cyclin_N"/>
</dbReference>
<evidence type="ECO:0000256" key="2">
    <source>
        <dbReference type="ARBA" id="ARBA00022618"/>
    </source>
</evidence>
<gene>
    <name evidence="9" type="ORF">LUZ61_003899</name>
</gene>
<evidence type="ECO:0000259" key="8">
    <source>
        <dbReference type="SMART" id="SM01332"/>
    </source>
</evidence>
<protein>
    <recommendedName>
        <fullName evidence="11">Cyclin N-terminal domain-containing protein</fullName>
    </recommendedName>
</protein>
<sequence length="382" mass="43656">MAEKENTRSPLTHVAIKRTSAMEASNVQPPTKKKRVPLSDLPNLSNAVASRISTVQLNPKKIRPEKKEQDSKREERSCKEIDVSCVSVSTHDTTDEENKVEDLQMAVPYGSDIYRYLRSMEVEPKRRPLPNYVETTQLSLTAHMRGVLIDWLVEVAENYKLVSDTLYLTASYIDRYLSLNAIKLENLQLLGAASMLIASKYEEISPPDVDDFCGATANTYNKQEVVEMECDLLRFLKYEMGSPTISTFLRRFLKDSQEDSKRENLALKFLAYYLAELSLMDYGCIKYLPSVVAASAILLARFTVDPTSHPWNKKLETSTGYKASELKECVYALHELQLNKRYSSLGAIRDKYKQHTFKCVSTLLPQEEMLYSFFDELEEESV</sequence>
<keyword evidence="4" id="KW-0131">Cell cycle</keyword>
<dbReference type="Pfam" id="PF02984">
    <property type="entry name" value="Cyclin_C"/>
    <property type="match status" value="1"/>
</dbReference>
<reference evidence="9 10" key="1">
    <citation type="journal article" date="2022" name="Cell">
        <title>Repeat-based holocentromeres influence genome architecture and karyotype evolution.</title>
        <authorList>
            <person name="Hofstatter P.G."/>
            <person name="Thangavel G."/>
            <person name="Lux T."/>
            <person name="Neumann P."/>
            <person name="Vondrak T."/>
            <person name="Novak P."/>
            <person name="Zhang M."/>
            <person name="Costa L."/>
            <person name="Castellani M."/>
            <person name="Scott A."/>
            <person name="Toegelov H."/>
            <person name="Fuchs J."/>
            <person name="Mata-Sucre Y."/>
            <person name="Dias Y."/>
            <person name="Vanzela A.L.L."/>
            <person name="Huettel B."/>
            <person name="Almeida C.C.S."/>
            <person name="Simkova H."/>
            <person name="Souza G."/>
            <person name="Pedrosa-Harand A."/>
            <person name="Macas J."/>
            <person name="Mayer K.F.X."/>
            <person name="Houben A."/>
            <person name="Marques A."/>
        </authorList>
    </citation>
    <scope>NUCLEOTIDE SEQUENCE [LARGE SCALE GENOMIC DNA]</scope>
    <source>
        <strain evidence="9">RhyTen1mFocal</strain>
    </source>
</reference>
<dbReference type="AlphaFoldDB" id="A0AAD6ET76"/>
<evidence type="ECO:0000313" key="10">
    <source>
        <dbReference type="Proteomes" id="UP001210211"/>
    </source>
</evidence>
<feature type="domain" description="Cyclin-like" evidence="7">
    <location>
        <begin position="150"/>
        <end position="234"/>
    </location>
</feature>
<keyword evidence="2" id="KW-0132">Cell division</keyword>
<feature type="domain" description="Cyclin C-terminal" evidence="8">
    <location>
        <begin position="243"/>
        <end position="366"/>
    </location>
</feature>
<evidence type="ECO:0000313" key="9">
    <source>
        <dbReference type="EMBL" id="KAJ3700194.1"/>
    </source>
</evidence>
<evidence type="ECO:0000256" key="5">
    <source>
        <dbReference type="RuleBase" id="RU000383"/>
    </source>
</evidence>
<dbReference type="FunFam" id="1.10.472.10:FF:000013">
    <property type="entry name" value="Cyclin A1"/>
    <property type="match status" value="1"/>
</dbReference>
<dbReference type="SMART" id="SM01332">
    <property type="entry name" value="Cyclin_C"/>
    <property type="match status" value="1"/>
</dbReference>
<comment type="similarity">
    <text evidence="1">Belongs to the cyclin family. Cyclin AB subfamily.</text>
</comment>
<organism evidence="9 10">
    <name type="scientific">Rhynchospora tenuis</name>
    <dbReference type="NCBI Taxonomy" id="198213"/>
    <lineage>
        <taxon>Eukaryota</taxon>
        <taxon>Viridiplantae</taxon>
        <taxon>Streptophyta</taxon>
        <taxon>Embryophyta</taxon>
        <taxon>Tracheophyta</taxon>
        <taxon>Spermatophyta</taxon>
        <taxon>Magnoliopsida</taxon>
        <taxon>Liliopsida</taxon>
        <taxon>Poales</taxon>
        <taxon>Cyperaceae</taxon>
        <taxon>Cyperoideae</taxon>
        <taxon>Rhynchosporeae</taxon>
        <taxon>Rhynchospora</taxon>
    </lineage>
</organism>
<evidence type="ECO:0000256" key="3">
    <source>
        <dbReference type="ARBA" id="ARBA00023127"/>
    </source>
</evidence>
<dbReference type="InterPro" id="IPR036915">
    <property type="entry name" value="Cyclin-like_sf"/>
</dbReference>
<dbReference type="SMART" id="SM00385">
    <property type="entry name" value="CYCLIN"/>
    <property type="match status" value="2"/>
</dbReference>
<dbReference type="SUPFAM" id="SSF47954">
    <property type="entry name" value="Cyclin-like"/>
    <property type="match status" value="2"/>
</dbReference>
<dbReference type="PIRSF" id="PIRSF001771">
    <property type="entry name" value="Cyclin_A_B_D_E"/>
    <property type="match status" value="1"/>
</dbReference>
<evidence type="ECO:0000259" key="7">
    <source>
        <dbReference type="SMART" id="SM00385"/>
    </source>
</evidence>
<feature type="domain" description="Cyclin-like" evidence="7">
    <location>
        <begin position="247"/>
        <end position="335"/>
    </location>
</feature>
<keyword evidence="10" id="KW-1185">Reference proteome</keyword>
<name>A0AAD6ET76_9POAL</name>
<dbReference type="GO" id="GO:0016538">
    <property type="term" value="F:cyclin-dependent protein serine/threonine kinase regulator activity"/>
    <property type="evidence" value="ECO:0007669"/>
    <property type="project" value="InterPro"/>
</dbReference>
<dbReference type="Gene3D" id="1.10.472.10">
    <property type="entry name" value="Cyclin-like"/>
    <property type="match status" value="2"/>
</dbReference>
<evidence type="ECO:0000256" key="4">
    <source>
        <dbReference type="ARBA" id="ARBA00023306"/>
    </source>
</evidence>
<dbReference type="InterPro" id="IPR013763">
    <property type="entry name" value="Cyclin-like_dom"/>
</dbReference>
<dbReference type="GO" id="GO:0051301">
    <property type="term" value="P:cell division"/>
    <property type="evidence" value="ECO:0007669"/>
    <property type="project" value="UniProtKB-KW"/>
</dbReference>
<feature type="region of interest" description="Disordered" evidence="6">
    <location>
        <begin position="1"/>
        <end position="43"/>
    </location>
</feature>